<keyword evidence="6 7" id="KW-0472">Membrane</keyword>
<dbReference type="InterPro" id="IPR036259">
    <property type="entry name" value="MFS_trans_sf"/>
</dbReference>
<evidence type="ECO:0000256" key="4">
    <source>
        <dbReference type="ARBA" id="ARBA00022692"/>
    </source>
</evidence>
<dbReference type="STRING" id="1231336.L248_1099"/>
<feature type="transmembrane region" description="Helical" evidence="7">
    <location>
        <begin position="248"/>
        <end position="268"/>
    </location>
</feature>
<reference evidence="10" key="1">
    <citation type="journal article" date="2013" name="Genome Announc.">
        <title>Whole-Genome Sequencing of Lactobacillus shenzhenensis Strain LY-73T.</title>
        <authorList>
            <person name="Lin Z."/>
            <person name="Liu Z."/>
            <person name="Yang R."/>
            <person name="Zou Y."/>
            <person name="Wan D."/>
            <person name="Chen J."/>
            <person name="Guo M."/>
            <person name="Zhao J."/>
            <person name="Fang C."/>
            <person name="Yang R."/>
            <person name="Liu F."/>
        </authorList>
    </citation>
    <scope>NUCLEOTIDE SEQUENCE [LARGE SCALE GENOMIC DNA]</scope>
    <source>
        <strain evidence="10">LY-73</strain>
    </source>
</reference>
<dbReference type="eggNOG" id="COG2814">
    <property type="taxonomic scope" value="Bacteria"/>
</dbReference>
<evidence type="ECO:0000256" key="1">
    <source>
        <dbReference type="ARBA" id="ARBA00004651"/>
    </source>
</evidence>
<keyword evidence="4 7" id="KW-0812">Transmembrane</keyword>
<feature type="transmembrane region" description="Helical" evidence="7">
    <location>
        <begin position="474"/>
        <end position="493"/>
    </location>
</feature>
<dbReference type="Pfam" id="PF07690">
    <property type="entry name" value="MFS_1"/>
    <property type="match status" value="1"/>
</dbReference>
<dbReference type="CDD" id="cd17503">
    <property type="entry name" value="MFS_LmrB_MDR_like"/>
    <property type="match status" value="1"/>
</dbReference>
<feature type="transmembrane region" description="Helical" evidence="7">
    <location>
        <begin position="74"/>
        <end position="95"/>
    </location>
</feature>
<dbReference type="PROSITE" id="PS50850">
    <property type="entry name" value="MFS"/>
    <property type="match status" value="1"/>
</dbReference>
<dbReference type="NCBIfam" id="TIGR00711">
    <property type="entry name" value="efflux_EmrB"/>
    <property type="match status" value="1"/>
</dbReference>
<evidence type="ECO:0000256" key="3">
    <source>
        <dbReference type="ARBA" id="ARBA00022475"/>
    </source>
</evidence>
<evidence type="ECO:0000256" key="7">
    <source>
        <dbReference type="SAM" id="Phobius"/>
    </source>
</evidence>
<feature type="transmembrane region" description="Helical" evidence="7">
    <location>
        <begin position="160"/>
        <end position="183"/>
    </location>
</feature>
<keyword evidence="3" id="KW-1003">Cell membrane</keyword>
<evidence type="ECO:0000313" key="10">
    <source>
        <dbReference type="Proteomes" id="UP000030647"/>
    </source>
</evidence>
<feature type="transmembrane region" description="Helical" evidence="7">
    <location>
        <begin position="190"/>
        <end position="210"/>
    </location>
</feature>
<dbReference type="PANTHER" id="PTHR42718:SF24">
    <property type="entry name" value="MAJOR FACILITATOR SUPERFAMILY (MFS) PROFILE DOMAIN-CONTAINING PROTEIN"/>
    <property type="match status" value="1"/>
</dbReference>
<feature type="transmembrane region" description="Helical" evidence="7">
    <location>
        <begin position="288"/>
        <end position="314"/>
    </location>
</feature>
<feature type="transmembrane region" description="Helical" evidence="7">
    <location>
        <begin position="326"/>
        <end position="347"/>
    </location>
</feature>
<dbReference type="GO" id="GO:0005886">
    <property type="term" value="C:plasma membrane"/>
    <property type="evidence" value="ECO:0007669"/>
    <property type="project" value="UniProtKB-SubCell"/>
</dbReference>
<dbReference type="Gene3D" id="1.20.1720.10">
    <property type="entry name" value="Multidrug resistance protein D"/>
    <property type="match status" value="1"/>
</dbReference>
<keyword evidence="5 7" id="KW-1133">Transmembrane helix</keyword>
<evidence type="ECO:0000256" key="5">
    <source>
        <dbReference type="ARBA" id="ARBA00022989"/>
    </source>
</evidence>
<dbReference type="EMBL" id="KI271600">
    <property type="protein sequence ID" value="ERL64331.1"/>
    <property type="molecule type" value="Genomic_DNA"/>
</dbReference>
<evidence type="ECO:0000256" key="6">
    <source>
        <dbReference type="ARBA" id="ARBA00023136"/>
    </source>
</evidence>
<gene>
    <name evidence="9" type="primary">ycnB</name>
    <name evidence="9" type="ORF">L248_1099</name>
</gene>
<evidence type="ECO:0000313" key="9">
    <source>
        <dbReference type="EMBL" id="ERL64331.1"/>
    </source>
</evidence>
<dbReference type="PRINTS" id="PR01036">
    <property type="entry name" value="TCRTETB"/>
</dbReference>
<sequence length="515" mass="55513">MSQNVVKWSYNIFSEKGGLSVQVKDNNGRPVNVTMLVITLVTGVFITVLNQTILATAFPTLMKAFNISTATVQWLTTGFLMVNGIMIPVSAYLSAKVPTKWLYITAMSTFELGTVVAFLSNSFPMLLTARLIQALGVGVTMPLLQNIMLSIFPMEKRGTAMGIAGIAIGVAPAIGPTLSGYVIDNFGWRTLFGMIIPVAALVLVASFFFMRNVLPNTNPTIDVPSLAESTLGFGALLYGFSEVGNKGWGDPVVLASIALGAVVMALFARRQLHLKNPFVQIRVFKNHVFTLSTILASISNMAMVGAEMVIPLYLQIIHGKSAFESGLTLLPGALLIALMSPVTGAVFDRIGARRLAQLGLFLLTIATIPYAFITATTPSIYITVLYAVRMFGVSMVQMPLTTNGMNALSGEMIRHGTAVNNTVRQVATSMTTAIMVSVLTNVTNNAKPAASLLKLDPLAYKHDFFNATLSGYHAAFWIATGFSAVGWILAFFLNKKQRSHDVDVAEMKEDKEAAE</sequence>
<protein>
    <submittedName>
        <fullName evidence="9">YcnB</fullName>
    </submittedName>
</protein>
<dbReference type="SUPFAM" id="SSF103473">
    <property type="entry name" value="MFS general substrate transporter"/>
    <property type="match status" value="1"/>
</dbReference>
<feature type="transmembrane region" description="Helical" evidence="7">
    <location>
        <begin position="359"/>
        <end position="388"/>
    </location>
</feature>
<comment type="subcellular location">
    <subcellularLocation>
        <location evidence="1">Cell membrane</location>
        <topology evidence="1">Multi-pass membrane protein</topology>
    </subcellularLocation>
</comment>
<dbReference type="AlphaFoldDB" id="U4THT5"/>
<dbReference type="InterPro" id="IPR020846">
    <property type="entry name" value="MFS_dom"/>
</dbReference>
<dbReference type="InterPro" id="IPR004638">
    <property type="entry name" value="EmrB-like"/>
</dbReference>
<feature type="transmembrane region" description="Helical" evidence="7">
    <location>
        <begin position="101"/>
        <end position="119"/>
    </location>
</feature>
<dbReference type="PANTHER" id="PTHR42718">
    <property type="entry name" value="MAJOR FACILITATOR SUPERFAMILY MULTIDRUG TRANSPORTER MFSC"/>
    <property type="match status" value="1"/>
</dbReference>
<feature type="domain" description="Major facilitator superfamily (MFS) profile" evidence="8">
    <location>
        <begin position="36"/>
        <end position="498"/>
    </location>
</feature>
<feature type="transmembrane region" description="Helical" evidence="7">
    <location>
        <begin position="35"/>
        <end position="62"/>
    </location>
</feature>
<dbReference type="Gene3D" id="1.20.1250.20">
    <property type="entry name" value="MFS general substrate transporter like domains"/>
    <property type="match status" value="1"/>
</dbReference>
<dbReference type="Proteomes" id="UP000030647">
    <property type="component" value="Unassembled WGS sequence"/>
</dbReference>
<keyword evidence="2" id="KW-0813">Transport</keyword>
<name>U4THT5_9LACO</name>
<accession>U4THT5</accession>
<proteinExistence type="predicted"/>
<evidence type="ECO:0000256" key="2">
    <source>
        <dbReference type="ARBA" id="ARBA00022448"/>
    </source>
</evidence>
<dbReference type="HOGENOM" id="CLU_000960_28_0_9"/>
<organism evidence="9 10">
    <name type="scientific">Schleiferilactobacillus shenzhenensis LY-73</name>
    <dbReference type="NCBI Taxonomy" id="1231336"/>
    <lineage>
        <taxon>Bacteria</taxon>
        <taxon>Bacillati</taxon>
        <taxon>Bacillota</taxon>
        <taxon>Bacilli</taxon>
        <taxon>Lactobacillales</taxon>
        <taxon>Lactobacillaceae</taxon>
        <taxon>Schleiferilactobacillus</taxon>
    </lineage>
</organism>
<feature type="transmembrane region" description="Helical" evidence="7">
    <location>
        <begin position="131"/>
        <end position="154"/>
    </location>
</feature>
<evidence type="ECO:0000259" key="8">
    <source>
        <dbReference type="PROSITE" id="PS50850"/>
    </source>
</evidence>
<keyword evidence="10" id="KW-1185">Reference proteome</keyword>
<dbReference type="GO" id="GO:0022857">
    <property type="term" value="F:transmembrane transporter activity"/>
    <property type="evidence" value="ECO:0007669"/>
    <property type="project" value="InterPro"/>
</dbReference>
<dbReference type="InterPro" id="IPR011701">
    <property type="entry name" value="MFS"/>
</dbReference>